<keyword evidence="1" id="KW-0812">Transmembrane</keyword>
<dbReference type="Proteomes" id="UP000298663">
    <property type="component" value="Unassembled WGS sequence"/>
</dbReference>
<keyword evidence="1" id="KW-0472">Membrane</keyword>
<name>A0A4U5P0Y0_STECR</name>
<evidence type="ECO:0000256" key="1">
    <source>
        <dbReference type="SAM" id="Phobius"/>
    </source>
</evidence>
<protein>
    <submittedName>
        <fullName evidence="2">Uncharacterized protein</fullName>
    </submittedName>
</protein>
<gene>
    <name evidence="2" type="ORF">L596_013683</name>
</gene>
<sequence>MMKSDVKIDIEQQKSLEDTIAEVQSSQKWLKIVVLLVVLFLIALNLFLLFMTEFAMLKKMNSLVNVMADKRRLTLLDEDKFFN</sequence>
<accession>A0A4U5P0Y0</accession>
<reference evidence="2 3" key="2">
    <citation type="journal article" date="2019" name="G3 (Bethesda)">
        <title>Hybrid Assembly of the Genome of the Entomopathogenic Nematode Steinernema carpocapsae Identifies the X-Chromosome.</title>
        <authorList>
            <person name="Serra L."/>
            <person name="Macchietto M."/>
            <person name="Macias-Munoz A."/>
            <person name="McGill C.J."/>
            <person name="Rodriguez I.M."/>
            <person name="Rodriguez B."/>
            <person name="Murad R."/>
            <person name="Mortazavi A."/>
        </authorList>
    </citation>
    <scope>NUCLEOTIDE SEQUENCE [LARGE SCALE GENOMIC DNA]</scope>
    <source>
        <strain evidence="2 3">ALL</strain>
    </source>
</reference>
<evidence type="ECO:0000313" key="2">
    <source>
        <dbReference type="EMBL" id="TKR89608.1"/>
    </source>
</evidence>
<keyword evidence="3" id="KW-1185">Reference proteome</keyword>
<organism evidence="2 3">
    <name type="scientific">Steinernema carpocapsae</name>
    <name type="common">Entomopathogenic nematode</name>
    <dbReference type="NCBI Taxonomy" id="34508"/>
    <lineage>
        <taxon>Eukaryota</taxon>
        <taxon>Metazoa</taxon>
        <taxon>Ecdysozoa</taxon>
        <taxon>Nematoda</taxon>
        <taxon>Chromadorea</taxon>
        <taxon>Rhabditida</taxon>
        <taxon>Tylenchina</taxon>
        <taxon>Panagrolaimomorpha</taxon>
        <taxon>Strongyloidoidea</taxon>
        <taxon>Steinernematidae</taxon>
        <taxon>Steinernema</taxon>
    </lineage>
</organism>
<evidence type="ECO:0000313" key="3">
    <source>
        <dbReference type="Proteomes" id="UP000298663"/>
    </source>
</evidence>
<keyword evidence="1" id="KW-1133">Transmembrane helix</keyword>
<feature type="transmembrane region" description="Helical" evidence="1">
    <location>
        <begin position="29"/>
        <end position="50"/>
    </location>
</feature>
<comment type="caution">
    <text evidence="2">The sequence shown here is derived from an EMBL/GenBank/DDBJ whole genome shotgun (WGS) entry which is preliminary data.</text>
</comment>
<reference evidence="2 3" key="1">
    <citation type="journal article" date="2015" name="Genome Biol.">
        <title>Comparative genomics of Steinernema reveals deeply conserved gene regulatory networks.</title>
        <authorList>
            <person name="Dillman A.R."/>
            <person name="Macchietto M."/>
            <person name="Porter C.F."/>
            <person name="Rogers A."/>
            <person name="Williams B."/>
            <person name="Antoshechkin I."/>
            <person name="Lee M.M."/>
            <person name="Goodwin Z."/>
            <person name="Lu X."/>
            <person name="Lewis E.E."/>
            <person name="Goodrich-Blair H."/>
            <person name="Stock S.P."/>
            <person name="Adams B.J."/>
            <person name="Sternberg P.W."/>
            <person name="Mortazavi A."/>
        </authorList>
    </citation>
    <scope>NUCLEOTIDE SEQUENCE [LARGE SCALE GENOMIC DNA]</scope>
    <source>
        <strain evidence="2 3">ALL</strain>
    </source>
</reference>
<proteinExistence type="predicted"/>
<dbReference type="AlphaFoldDB" id="A0A4U5P0Y0"/>
<dbReference type="EMBL" id="AZBU02000003">
    <property type="protein sequence ID" value="TKR89608.1"/>
    <property type="molecule type" value="Genomic_DNA"/>
</dbReference>